<dbReference type="Proteomes" id="UP000000596">
    <property type="component" value="Chromosome"/>
</dbReference>
<protein>
    <submittedName>
        <fullName evidence="1">Uncharacterized protein</fullName>
    </submittedName>
</protein>
<organism evidence="1 2">
    <name type="scientific">Staphylococcus aureus (strain MRSA252)</name>
    <dbReference type="NCBI Taxonomy" id="282458"/>
    <lineage>
        <taxon>Bacteria</taxon>
        <taxon>Bacillati</taxon>
        <taxon>Bacillota</taxon>
        <taxon>Bacilli</taxon>
        <taxon>Bacillales</taxon>
        <taxon>Staphylococcaceae</taxon>
        <taxon>Staphylococcus</taxon>
    </lineage>
</organism>
<sequence length="43" mass="5056">MIRIEEFTKGNMKYILKVTRISFVNAPNPELFAVVRGFLVNWL</sequence>
<evidence type="ECO:0000313" key="1">
    <source>
        <dbReference type="EMBL" id="CAG39719.1"/>
    </source>
</evidence>
<proteinExistence type="predicted"/>
<dbReference type="KEGG" id="sar:SAR0705"/>
<dbReference type="AlphaFoldDB" id="A0A7U7EUL2"/>
<gene>
    <name evidence="1" type="ordered locus">SAR0705</name>
</gene>
<accession>A0A7U7EUL2</accession>
<name>A0A7U7EUL2_STAAR</name>
<dbReference type="EMBL" id="BX571856">
    <property type="protein sequence ID" value="CAG39719.1"/>
    <property type="molecule type" value="Genomic_DNA"/>
</dbReference>
<evidence type="ECO:0000313" key="2">
    <source>
        <dbReference type="Proteomes" id="UP000000596"/>
    </source>
</evidence>
<reference evidence="1 2" key="1">
    <citation type="journal article" date="2004" name="Proc. Natl. Acad. Sci. U.S.A.">
        <title>Complete genomes of two clinical Staphylococcus aureus strains: evidence for the rapid evolution of virulence and drug resistance.</title>
        <authorList>
            <person name="Holden M.T.G."/>
            <person name="Feil E.J."/>
            <person name="Lindsay J.A."/>
            <person name="Peacock S.J."/>
            <person name="Day N.P.J."/>
            <person name="Enright M.C."/>
            <person name="Foster T.J."/>
            <person name="Moore C.E."/>
            <person name="Hurst L."/>
            <person name="Atkin R."/>
            <person name="Barron A."/>
            <person name="Bason N."/>
            <person name="Bentley S.D."/>
            <person name="Chillingworth C."/>
            <person name="Chillingworth T."/>
            <person name="Churcher C."/>
            <person name="Clark L."/>
            <person name="Corton C."/>
            <person name="Cronin A."/>
            <person name="Doggett J."/>
            <person name="Dowd L."/>
            <person name="Feltwell T."/>
            <person name="Hance Z."/>
            <person name="Harris B."/>
            <person name="Hauser H."/>
            <person name="Holroyd S."/>
            <person name="Jagels K."/>
            <person name="James K.D."/>
            <person name="Lennard N."/>
            <person name="Line A."/>
            <person name="Mayes R."/>
            <person name="Moule S."/>
            <person name="Mungall K."/>
            <person name="Ormond D."/>
            <person name="Quail M.A."/>
            <person name="Rabbinowitsch E."/>
            <person name="Rutherford K."/>
            <person name="Sanders M."/>
            <person name="Sharp S."/>
            <person name="Simmonds M."/>
            <person name="Stevens K."/>
            <person name="Whitehead S."/>
            <person name="Barrell B.G."/>
            <person name="Spratt B.G."/>
            <person name="Parkhill J."/>
        </authorList>
    </citation>
    <scope>NUCLEOTIDE SEQUENCE [LARGE SCALE GENOMIC DNA]</scope>
    <source>
        <strain evidence="1 2">MRSA252</strain>
    </source>
</reference>